<comment type="caution">
    <text evidence="6">The sequence shown here is derived from an EMBL/GenBank/DDBJ whole genome shotgun (WGS) entry which is preliminary data.</text>
</comment>
<dbReference type="NCBIfam" id="NF004684">
    <property type="entry name" value="PRK06027.1"/>
    <property type="match status" value="1"/>
</dbReference>
<dbReference type="SUPFAM" id="SSF53328">
    <property type="entry name" value="Formyltransferase"/>
    <property type="match status" value="1"/>
</dbReference>
<comment type="catalytic activity">
    <reaction evidence="3">
        <text>(6R)-10-formyltetrahydrofolate + H2O = (6S)-5,6,7,8-tetrahydrofolate + formate + H(+)</text>
        <dbReference type="Rhea" id="RHEA:19833"/>
        <dbReference type="ChEBI" id="CHEBI:15377"/>
        <dbReference type="ChEBI" id="CHEBI:15378"/>
        <dbReference type="ChEBI" id="CHEBI:15740"/>
        <dbReference type="ChEBI" id="CHEBI:57453"/>
        <dbReference type="ChEBI" id="CHEBI:195366"/>
        <dbReference type="EC" id="3.5.1.10"/>
    </reaction>
</comment>
<feature type="domain" description="ACT" evidence="5">
    <location>
        <begin position="11"/>
        <end position="84"/>
    </location>
</feature>
<comment type="pathway">
    <text evidence="3">Purine metabolism; IMP biosynthesis via de novo pathway; formate from 10-formyl-5,6,7,8-tetrahydrofolate: step 1/1.</text>
</comment>
<sequence length="291" mass="32722">MNTEQHPDIARLVISCPDQHGIVAAVSELIADLGGNIITLDQYSTGVEDGQFFQRTVFHLPDFARRRHQVQRQLEERLVPRFSMQLELTAAAEPKRVAIFASKTDHCLLDLLWRHRRGDLPMDIAMVVSNHPDLEADVQRFGIEFHHVPVDRENKAAAESEHLNLLHGKVDLVVLARYMQILSPEFLDQVGVPVINIHHSFLPAFIGAGPYQKAKDRGVKLIGATAHYVTEDLDEGPIIEQDVIRVSHADDVAQLTRFGADVERAVLSRAVKWHCEDRVIRHGATTIVFQG</sequence>
<evidence type="ECO:0000256" key="3">
    <source>
        <dbReference type="HAMAP-Rule" id="MF_01927"/>
    </source>
</evidence>
<protein>
    <recommendedName>
        <fullName evidence="3 4">Formyltetrahydrofolate deformylase</fullName>
        <ecNumber evidence="3 4">3.5.1.10</ecNumber>
    </recommendedName>
    <alternativeName>
        <fullName evidence="3">Formyl-FH(4) hydrolase</fullName>
    </alternativeName>
</protein>
<dbReference type="Gene3D" id="3.40.50.170">
    <property type="entry name" value="Formyl transferase, N-terminal domain"/>
    <property type="match status" value="1"/>
</dbReference>
<dbReference type="PROSITE" id="PS51671">
    <property type="entry name" value="ACT"/>
    <property type="match status" value="1"/>
</dbReference>
<evidence type="ECO:0000313" key="7">
    <source>
        <dbReference type="Proteomes" id="UP000306544"/>
    </source>
</evidence>
<evidence type="ECO:0000256" key="4">
    <source>
        <dbReference type="NCBIfam" id="TIGR00655"/>
    </source>
</evidence>
<dbReference type="CDD" id="cd08648">
    <property type="entry name" value="FMT_core_Formyl-FH4-Hydrolase_C"/>
    <property type="match status" value="1"/>
</dbReference>
<dbReference type="InterPro" id="IPR002376">
    <property type="entry name" value="Formyl_transf_N"/>
</dbReference>
<dbReference type="GO" id="GO:0006730">
    <property type="term" value="P:one-carbon metabolic process"/>
    <property type="evidence" value="ECO:0007669"/>
    <property type="project" value="UniProtKB-KW"/>
</dbReference>
<dbReference type="AlphaFoldDB" id="A0A5R9AAK7"/>
<dbReference type="GO" id="GO:0006189">
    <property type="term" value="P:'de novo' IMP biosynthetic process"/>
    <property type="evidence" value="ECO:0007669"/>
    <property type="project" value="UniProtKB-UniRule"/>
</dbReference>
<evidence type="ECO:0000256" key="2">
    <source>
        <dbReference type="ARBA" id="ARBA00022801"/>
    </source>
</evidence>
<name>A0A5R9AAK7_9MICC</name>
<keyword evidence="3" id="KW-0658">Purine biosynthesis</keyword>
<dbReference type="InterPro" id="IPR004810">
    <property type="entry name" value="PurU"/>
</dbReference>
<dbReference type="EMBL" id="VAWA01000007">
    <property type="protein sequence ID" value="TLP75819.1"/>
    <property type="molecule type" value="Genomic_DNA"/>
</dbReference>
<dbReference type="InterPro" id="IPR041729">
    <property type="entry name" value="Formyl-FH4-Hydrolase_C"/>
</dbReference>
<evidence type="ECO:0000259" key="5">
    <source>
        <dbReference type="PROSITE" id="PS51671"/>
    </source>
</evidence>
<dbReference type="InterPro" id="IPR045865">
    <property type="entry name" value="ACT-like_dom_sf"/>
</dbReference>
<evidence type="ECO:0000256" key="1">
    <source>
        <dbReference type="ARBA" id="ARBA00022563"/>
    </source>
</evidence>
<accession>A0A5R9AAK7</accession>
<dbReference type="EC" id="3.5.1.10" evidence="3 4"/>
<dbReference type="NCBIfam" id="TIGR00655">
    <property type="entry name" value="PurU"/>
    <property type="match status" value="1"/>
</dbReference>
<dbReference type="Proteomes" id="UP000306544">
    <property type="component" value="Unassembled WGS sequence"/>
</dbReference>
<dbReference type="PIRSF" id="PIRSF036480">
    <property type="entry name" value="FormyFH4_hydr"/>
    <property type="match status" value="1"/>
</dbReference>
<dbReference type="Gene3D" id="3.30.70.260">
    <property type="match status" value="1"/>
</dbReference>
<comment type="similarity">
    <text evidence="3">Belongs to the PurU family.</text>
</comment>
<dbReference type="RefSeq" id="WP_138170184.1">
    <property type="nucleotide sequence ID" value="NZ_VAWA01000007.1"/>
</dbReference>
<gene>
    <name evidence="3 6" type="primary">purU</name>
    <name evidence="6" type="ORF">FEF27_07275</name>
</gene>
<dbReference type="InterPro" id="IPR044074">
    <property type="entry name" value="PurU_ACT"/>
</dbReference>
<dbReference type="PRINTS" id="PR01575">
    <property type="entry name" value="FFH4HYDRLASE"/>
</dbReference>
<dbReference type="CDD" id="cd04875">
    <property type="entry name" value="ACT_F4HF-DF"/>
    <property type="match status" value="1"/>
</dbReference>
<reference evidence="6 7" key="1">
    <citation type="submission" date="2019-05" db="EMBL/GenBank/DDBJ databases">
        <title>Nesterenkonia sp. GY239, isolated from the Southern Atlantic Ocean.</title>
        <authorList>
            <person name="Zhang G."/>
        </authorList>
    </citation>
    <scope>NUCLEOTIDE SEQUENCE [LARGE SCALE GENOMIC DNA]</scope>
    <source>
        <strain evidence="6 7">GY239</strain>
    </source>
</reference>
<dbReference type="UniPathway" id="UPA00074">
    <property type="reaction ID" value="UER00170"/>
</dbReference>
<dbReference type="SUPFAM" id="SSF55021">
    <property type="entry name" value="ACT-like"/>
    <property type="match status" value="1"/>
</dbReference>
<dbReference type="InterPro" id="IPR002912">
    <property type="entry name" value="ACT_dom"/>
</dbReference>
<feature type="active site" evidence="3">
    <location>
        <position position="234"/>
    </location>
</feature>
<evidence type="ECO:0000313" key="6">
    <source>
        <dbReference type="EMBL" id="TLP75819.1"/>
    </source>
</evidence>
<dbReference type="InterPro" id="IPR036477">
    <property type="entry name" value="Formyl_transf_N_sf"/>
</dbReference>
<dbReference type="PANTHER" id="PTHR42706">
    <property type="entry name" value="FORMYLTETRAHYDROFOLATE DEFORMYLASE"/>
    <property type="match status" value="1"/>
</dbReference>
<dbReference type="Pfam" id="PF01842">
    <property type="entry name" value="ACT"/>
    <property type="match status" value="1"/>
</dbReference>
<dbReference type="GO" id="GO:0008864">
    <property type="term" value="F:formyltetrahydrofolate deformylase activity"/>
    <property type="evidence" value="ECO:0007669"/>
    <property type="project" value="UniProtKB-UniRule"/>
</dbReference>
<dbReference type="OrthoDB" id="9806170at2"/>
<keyword evidence="2 3" id="KW-0378">Hydrolase</keyword>
<comment type="function">
    <text evidence="3">Catalyzes the hydrolysis of 10-formyltetrahydrofolate (formyl-FH4) to formate and tetrahydrofolate (FH4).</text>
</comment>
<keyword evidence="7" id="KW-1185">Reference proteome</keyword>
<dbReference type="PANTHER" id="PTHR42706:SF1">
    <property type="entry name" value="FORMYLTETRAHYDROFOLATE DEFORMYLASE 2, MITOCHONDRIAL"/>
    <property type="match status" value="1"/>
</dbReference>
<keyword evidence="1 3" id="KW-0554">One-carbon metabolism</keyword>
<dbReference type="Pfam" id="PF00551">
    <property type="entry name" value="Formyl_trans_N"/>
    <property type="match status" value="1"/>
</dbReference>
<dbReference type="HAMAP" id="MF_01927">
    <property type="entry name" value="PurU"/>
    <property type="match status" value="1"/>
</dbReference>
<organism evidence="6 7">
    <name type="scientific">Nesterenkonia sphaerica</name>
    <dbReference type="NCBI Taxonomy" id="1804988"/>
    <lineage>
        <taxon>Bacteria</taxon>
        <taxon>Bacillati</taxon>
        <taxon>Actinomycetota</taxon>
        <taxon>Actinomycetes</taxon>
        <taxon>Micrococcales</taxon>
        <taxon>Micrococcaceae</taxon>
        <taxon>Nesterenkonia</taxon>
    </lineage>
</organism>
<proteinExistence type="inferred from homology"/>